<evidence type="ECO:0000256" key="5">
    <source>
        <dbReference type="ARBA" id="ARBA00059307"/>
    </source>
</evidence>
<dbReference type="Proteomes" id="UP001229421">
    <property type="component" value="Unassembled WGS sequence"/>
</dbReference>
<evidence type="ECO:0000256" key="4">
    <source>
        <dbReference type="ARBA" id="ARBA00023306"/>
    </source>
</evidence>
<dbReference type="InterPro" id="IPR004367">
    <property type="entry name" value="Cyclin_C-dom"/>
</dbReference>
<dbReference type="FunFam" id="1.10.472.10:FF:000032">
    <property type="entry name" value="G2/mitotic-specific cyclin-1"/>
    <property type="match status" value="1"/>
</dbReference>
<dbReference type="AlphaFoldDB" id="A0AAD8LMJ0"/>
<dbReference type="InterPro" id="IPR006671">
    <property type="entry name" value="Cyclin_N"/>
</dbReference>
<dbReference type="GO" id="GO:0051301">
    <property type="term" value="P:cell division"/>
    <property type="evidence" value="ECO:0007669"/>
    <property type="project" value="UniProtKB-KW"/>
</dbReference>
<dbReference type="InterPro" id="IPR013763">
    <property type="entry name" value="Cyclin-like_dom"/>
</dbReference>
<protein>
    <recommendedName>
        <fullName evidence="12">Cyclin N-terminal domain-containing protein</fullName>
    </recommendedName>
</protein>
<feature type="domain" description="Cyclin C-terminal" evidence="9">
    <location>
        <begin position="327"/>
        <end position="444"/>
    </location>
</feature>
<dbReference type="GO" id="GO:0010332">
    <property type="term" value="P:response to gamma radiation"/>
    <property type="evidence" value="ECO:0007669"/>
    <property type="project" value="UniProtKB-ARBA"/>
</dbReference>
<evidence type="ECO:0000256" key="2">
    <source>
        <dbReference type="ARBA" id="ARBA00022618"/>
    </source>
</evidence>
<dbReference type="CDD" id="cd20567">
    <property type="entry name" value="CYCLIN_AtCycB-like_rpt1"/>
    <property type="match status" value="1"/>
</dbReference>
<evidence type="ECO:0000256" key="1">
    <source>
        <dbReference type="ARBA" id="ARBA00006955"/>
    </source>
</evidence>
<reference evidence="10" key="1">
    <citation type="journal article" date="2023" name="bioRxiv">
        <title>Improved chromosome-level genome assembly for marigold (Tagetes erecta).</title>
        <authorList>
            <person name="Jiang F."/>
            <person name="Yuan L."/>
            <person name="Wang S."/>
            <person name="Wang H."/>
            <person name="Xu D."/>
            <person name="Wang A."/>
            <person name="Fan W."/>
        </authorList>
    </citation>
    <scope>NUCLEOTIDE SEQUENCE</scope>
    <source>
        <strain evidence="10">WSJ</strain>
        <tissue evidence="10">Leaf</tissue>
    </source>
</reference>
<comment type="similarity">
    <text evidence="1">Belongs to the cyclin family. Cyclin AB subfamily.</text>
</comment>
<proteinExistence type="inferred from homology"/>
<dbReference type="InterPro" id="IPR039361">
    <property type="entry name" value="Cyclin"/>
</dbReference>
<dbReference type="EMBL" id="JAUHHV010000001">
    <property type="protein sequence ID" value="KAK1440982.1"/>
    <property type="molecule type" value="Genomic_DNA"/>
</dbReference>
<evidence type="ECO:0008006" key="12">
    <source>
        <dbReference type="Google" id="ProtNLM"/>
    </source>
</evidence>
<evidence type="ECO:0000256" key="7">
    <source>
        <dbReference type="RuleBase" id="RU000383"/>
    </source>
</evidence>
<evidence type="ECO:0000313" key="10">
    <source>
        <dbReference type="EMBL" id="KAK1440982.1"/>
    </source>
</evidence>
<accession>A0AAD8LMJ0</accession>
<dbReference type="InterPro" id="IPR048258">
    <property type="entry name" value="Cyclins_cyclin-box"/>
</dbReference>
<keyword evidence="2" id="KW-0132">Cell division</keyword>
<keyword evidence="11" id="KW-1185">Reference proteome</keyword>
<name>A0AAD8LMJ0_TARER</name>
<dbReference type="Gene3D" id="1.10.472.10">
    <property type="entry name" value="Cyclin-like"/>
    <property type="match status" value="2"/>
</dbReference>
<feature type="domain" description="Cyclin-like" evidence="8">
    <location>
        <begin position="234"/>
        <end position="318"/>
    </location>
</feature>
<evidence type="ECO:0000256" key="3">
    <source>
        <dbReference type="ARBA" id="ARBA00023127"/>
    </source>
</evidence>
<comment type="subunit">
    <text evidence="6">Interacts with the CDC2 and CDK2 protein kinases to form a serine/threonine kinase holoenzyme complex. The cyclin subunit imparts substrate specificity to the complex.</text>
</comment>
<dbReference type="CDD" id="cd20511">
    <property type="entry name" value="CYCLIN_AtCycB-like_rpt2"/>
    <property type="match status" value="1"/>
</dbReference>
<dbReference type="SMART" id="SM01332">
    <property type="entry name" value="Cyclin_C"/>
    <property type="match status" value="1"/>
</dbReference>
<dbReference type="SUPFAM" id="SSF47954">
    <property type="entry name" value="Cyclin-like"/>
    <property type="match status" value="2"/>
</dbReference>
<evidence type="ECO:0000313" key="11">
    <source>
        <dbReference type="Proteomes" id="UP001229421"/>
    </source>
</evidence>
<dbReference type="InterPro" id="IPR036915">
    <property type="entry name" value="Cyclin-like_sf"/>
</dbReference>
<comment type="function">
    <text evidence="5">Essential for the control of the cell cycle at the G2/M (mitosis) transition. G2/M cyclins accumulate steadily during G2 and are abruptly destroyed at mitosis.</text>
</comment>
<dbReference type="SMART" id="SM00385">
    <property type="entry name" value="CYCLIN"/>
    <property type="match status" value="2"/>
</dbReference>
<keyword evidence="4" id="KW-0131">Cell cycle</keyword>
<dbReference type="Pfam" id="PF02984">
    <property type="entry name" value="Cyclin_C"/>
    <property type="match status" value="1"/>
</dbReference>
<dbReference type="PROSITE" id="PS00292">
    <property type="entry name" value="CYCLINS"/>
    <property type="match status" value="1"/>
</dbReference>
<evidence type="ECO:0000259" key="8">
    <source>
        <dbReference type="SMART" id="SM00385"/>
    </source>
</evidence>
<gene>
    <name evidence="10" type="ORF">QVD17_06818</name>
</gene>
<feature type="domain" description="Cyclin-like" evidence="8">
    <location>
        <begin position="331"/>
        <end position="413"/>
    </location>
</feature>
<keyword evidence="3 7" id="KW-0195">Cyclin</keyword>
<dbReference type="PANTHER" id="PTHR10177">
    <property type="entry name" value="CYCLINS"/>
    <property type="match status" value="1"/>
</dbReference>
<sequence>MNRGRSYLNRSLFSSFQSILKEFQLLCFATDCVMAGSTENFQDAIHRTKTQGELNEGGPIGQNRRVLGDLNQNIIRAPSAYPYANGLPGKRTIPSKKPLAPVRRPVTRGFSAQITTNPSHPIPEGKKPKLQTVPDGIYTEDCSIIDVEDDFNAPMFVQHTEAMLEEIDKMDEDVYEEPVLDIDNEDASDPLAVVEYVEEIYEHYRKQEILSCVSPTYMSQQHDITDKMRAILMDWLIEVHYKFELMDETLYLTVNLIDRFLERQTVTRKKLQLVGVTAMLLACKYEEVSVPVVDDFVVISDKAYTRTEVLDMEKEMMNTLQFNLSVPTPYVFIKRFLKAAQSYKEMELLAFYLIDMCLVEYEMLRFSPSLLAAAAVFTAECTLNRSRKWTKTCEVHSNYSENHLMECSKMMVSLHQKSGTGRFVSVFKKYGTSKYGHVSRTEPANFMLDPRFWD</sequence>
<organism evidence="10 11">
    <name type="scientific">Tagetes erecta</name>
    <name type="common">African marigold</name>
    <dbReference type="NCBI Taxonomy" id="13708"/>
    <lineage>
        <taxon>Eukaryota</taxon>
        <taxon>Viridiplantae</taxon>
        <taxon>Streptophyta</taxon>
        <taxon>Embryophyta</taxon>
        <taxon>Tracheophyta</taxon>
        <taxon>Spermatophyta</taxon>
        <taxon>Magnoliopsida</taxon>
        <taxon>eudicotyledons</taxon>
        <taxon>Gunneridae</taxon>
        <taxon>Pentapetalae</taxon>
        <taxon>asterids</taxon>
        <taxon>campanulids</taxon>
        <taxon>Asterales</taxon>
        <taxon>Asteraceae</taxon>
        <taxon>Asteroideae</taxon>
        <taxon>Heliantheae alliance</taxon>
        <taxon>Tageteae</taxon>
        <taxon>Tagetes</taxon>
    </lineage>
</organism>
<evidence type="ECO:0000259" key="9">
    <source>
        <dbReference type="SMART" id="SM01332"/>
    </source>
</evidence>
<dbReference type="Pfam" id="PF00134">
    <property type="entry name" value="Cyclin_N"/>
    <property type="match status" value="1"/>
</dbReference>
<evidence type="ECO:0000256" key="6">
    <source>
        <dbReference type="ARBA" id="ARBA00065123"/>
    </source>
</evidence>
<comment type="caution">
    <text evidence="10">The sequence shown here is derived from an EMBL/GenBank/DDBJ whole genome shotgun (WGS) entry which is preliminary data.</text>
</comment>